<keyword evidence="7" id="KW-0479">Metal-binding</keyword>
<evidence type="ECO:0000256" key="13">
    <source>
        <dbReference type="SAM" id="Phobius"/>
    </source>
</evidence>
<evidence type="ECO:0000256" key="11">
    <source>
        <dbReference type="ARBA" id="ARBA00023136"/>
    </source>
</evidence>
<feature type="transmembrane region" description="Helical" evidence="13">
    <location>
        <begin position="84"/>
        <end position="105"/>
    </location>
</feature>
<dbReference type="InterPro" id="IPR011577">
    <property type="entry name" value="Cyt_b561_bac/Ni-Hgenase"/>
</dbReference>
<reference evidence="15" key="1">
    <citation type="submission" date="2022-06" db="EMBL/GenBank/DDBJ databases">
        <title>Complete genome of Pseudomonas hydrolytica DSWY01T.</title>
        <authorList>
            <person name="Jung J."/>
            <person name="Jeon C.O."/>
        </authorList>
    </citation>
    <scope>NUCLEOTIDE SEQUENCE</scope>
    <source>
        <strain evidence="15">DSWY01</strain>
    </source>
</reference>
<dbReference type="PANTHER" id="PTHR30529:SF1">
    <property type="entry name" value="CYTOCHROME B561 HOMOLOG 2"/>
    <property type="match status" value="1"/>
</dbReference>
<evidence type="ECO:0000313" key="16">
    <source>
        <dbReference type="Proteomes" id="UP001054897"/>
    </source>
</evidence>
<dbReference type="SUPFAM" id="SSF81342">
    <property type="entry name" value="Transmembrane di-heme cytochromes"/>
    <property type="match status" value="1"/>
</dbReference>
<keyword evidence="4" id="KW-1003">Cell membrane</keyword>
<dbReference type="GeneID" id="300082931"/>
<dbReference type="PANTHER" id="PTHR30529">
    <property type="entry name" value="CYTOCHROME B561"/>
    <property type="match status" value="1"/>
</dbReference>
<dbReference type="Proteomes" id="UP001054897">
    <property type="component" value="Chromosome"/>
</dbReference>
<evidence type="ECO:0000256" key="3">
    <source>
        <dbReference type="ARBA" id="ARBA00022448"/>
    </source>
</evidence>
<keyword evidence="16" id="KW-1185">Reference proteome</keyword>
<feature type="transmembrane region" description="Helical" evidence="13">
    <location>
        <begin position="20"/>
        <end position="39"/>
    </location>
</feature>
<dbReference type="RefSeq" id="WP_003245900.1">
    <property type="nucleotide sequence ID" value="NZ_CP099397.1"/>
</dbReference>
<feature type="transmembrane region" description="Helical" evidence="13">
    <location>
        <begin position="54"/>
        <end position="72"/>
    </location>
</feature>
<comment type="similarity">
    <text evidence="12">Belongs to the cytochrome b561 family.</text>
</comment>
<evidence type="ECO:0000256" key="10">
    <source>
        <dbReference type="ARBA" id="ARBA00023004"/>
    </source>
</evidence>
<evidence type="ECO:0000256" key="1">
    <source>
        <dbReference type="ARBA" id="ARBA00001970"/>
    </source>
</evidence>
<dbReference type="Pfam" id="PF01292">
    <property type="entry name" value="Ni_hydr_CYTB"/>
    <property type="match status" value="1"/>
</dbReference>
<evidence type="ECO:0000256" key="9">
    <source>
        <dbReference type="ARBA" id="ARBA00022989"/>
    </source>
</evidence>
<comment type="cofactor">
    <cofactor evidence="1">
        <name>heme b</name>
        <dbReference type="ChEBI" id="CHEBI:60344"/>
    </cofactor>
</comment>
<dbReference type="Gene3D" id="1.20.950.20">
    <property type="entry name" value="Transmembrane di-heme cytochromes, Chain C"/>
    <property type="match status" value="1"/>
</dbReference>
<evidence type="ECO:0000256" key="8">
    <source>
        <dbReference type="ARBA" id="ARBA00022982"/>
    </source>
</evidence>
<gene>
    <name evidence="15" type="ORF">L1F06_018150</name>
</gene>
<keyword evidence="9 13" id="KW-1133">Transmembrane helix</keyword>
<feature type="domain" description="Cytochrome b561 bacterial/Ni-hydrogenase" evidence="14">
    <location>
        <begin position="10"/>
        <end position="176"/>
    </location>
</feature>
<keyword evidence="11 13" id="KW-0472">Membrane</keyword>
<protein>
    <submittedName>
        <fullName evidence="15">Cytochrome b</fullName>
    </submittedName>
</protein>
<evidence type="ECO:0000256" key="5">
    <source>
        <dbReference type="ARBA" id="ARBA00022617"/>
    </source>
</evidence>
<keyword evidence="6 13" id="KW-0812">Transmembrane</keyword>
<sequence length="177" mass="19794">MSQLHDCAQRYGSVSRALHWSMAVLLAWQFVTVIVHVLLEDSALDKFAWGTHKATGLLLMVLVVIRLCWALYSRNRRPASVSTLARLGHLTLYGLLFVIPFIALLRQYGSGREFVAFGMTVMPGFSDPKIDWMIAPASLLHGNLGWLLLLLVIGHVAMALFHRRQGGEDVLARMIGR</sequence>
<evidence type="ECO:0000313" key="15">
    <source>
        <dbReference type="EMBL" id="USR38579.1"/>
    </source>
</evidence>
<evidence type="ECO:0000256" key="2">
    <source>
        <dbReference type="ARBA" id="ARBA00004651"/>
    </source>
</evidence>
<evidence type="ECO:0000256" key="7">
    <source>
        <dbReference type="ARBA" id="ARBA00022723"/>
    </source>
</evidence>
<dbReference type="InterPro" id="IPR016174">
    <property type="entry name" value="Di-haem_cyt_TM"/>
</dbReference>
<name>A0ABY5A3X3_9GAMM</name>
<accession>A0ABY5A3X3</accession>
<dbReference type="EMBL" id="CP099397">
    <property type="protein sequence ID" value="USR38579.1"/>
    <property type="molecule type" value="Genomic_DNA"/>
</dbReference>
<keyword evidence="10" id="KW-0408">Iron</keyword>
<proteinExistence type="inferred from homology"/>
<evidence type="ECO:0000259" key="14">
    <source>
        <dbReference type="Pfam" id="PF01292"/>
    </source>
</evidence>
<evidence type="ECO:0000256" key="6">
    <source>
        <dbReference type="ARBA" id="ARBA00022692"/>
    </source>
</evidence>
<keyword evidence="3" id="KW-0813">Transport</keyword>
<evidence type="ECO:0000256" key="4">
    <source>
        <dbReference type="ARBA" id="ARBA00022475"/>
    </source>
</evidence>
<keyword evidence="8" id="KW-0249">Electron transport</keyword>
<organism evidence="15 16">
    <name type="scientific">Ectopseudomonas hydrolytica</name>
    <dbReference type="NCBI Taxonomy" id="2493633"/>
    <lineage>
        <taxon>Bacteria</taxon>
        <taxon>Pseudomonadati</taxon>
        <taxon>Pseudomonadota</taxon>
        <taxon>Gammaproteobacteria</taxon>
        <taxon>Pseudomonadales</taxon>
        <taxon>Pseudomonadaceae</taxon>
        <taxon>Ectopseudomonas</taxon>
    </lineage>
</organism>
<dbReference type="InterPro" id="IPR052168">
    <property type="entry name" value="Cytochrome_b561_oxidase"/>
</dbReference>
<comment type="subcellular location">
    <subcellularLocation>
        <location evidence="2">Cell membrane</location>
        <topology evidence="2">Multi-pass membrane protein</topology>
    </subcellularLocation>
</comment>
<keyword evidence="5" id="KW-0349">Heme</keyword>
<evidence type="ECO:0000256" key="12">
    <source>
        <dbReference type="ARBA" id="ARBA00037975"/>
    </source>
</evidence>